<protein>
    <submittedName>
        <fullName evidence="1">Uncharacterized protein</fullName>
    </submittedName>
</protein>
<organism evidence="1">
    <name type="scientific">Lepeophtheirus salmonis</name>
    <name type="common">Salmon louse</name>
    <name type="synonym">Caligus salmonis</name>
    <dbReference type="NCBI Taxonomy" id="72036"/>
    <lineage>
        <taxon>Eukaryota</taxon>
        <taxon>Metazoa</taxon>
        <taxon>Ecdysozoa</taxon>
        <taxon>Arthropoda</taxon>
        <taxon>Crustacea</taxon>
        <taxon>Multicrustacea</taxon>
        <taxon>Hexanauplia</taxon>
        <taxon>Copepoda</taxon>
        <taxon>Siphonostomatoida</taxon>
        <taxon>Caligidae</taxon>
        <taxon>Lepeophtheirus</taxon>
    </lineage>
</organism>
<accession>A0A0K2TZM1</accession>
<dbReference type="AlphaFoldDB" id="A0A0K2TZM1"/>
<proteinExistence type="predicted"/>
<evidence type="ECO:0000313" key="1">
    <source>
        <dbReference type="EMBL" id="CDW31157.1"/>
    </source>
</evidence>
<dbReference type="EMBL" id="HACA01013796">
    <property type="protein sequence ID" value="CDW31157.1"/>
    <property type="molecule type" value="Transcribed_RNA"/>
</dbReference>
<dbReference type="EMBL" id="HACA01013797">
    <property type="protein sequence ID" value="CDW31158.1"/>
    <property type="molecule type" value="Transcribed_RNA"/>
</dbReference>
<reference evidence="1" key="1">
    <citation type="submission" date="2014-05" db="EMBL/GenBank/DDBJ databases">
        <authorList>
            <person name="Chronopoulou M."/>
        </authorList>
    </citation>
    <scope>NUCLEOTIDE SEQUENCE</scope>
    <source>
        <tissue evidence="1">Whole organism</tissue>
    </source>
</reference>
<name>A0A0K2TZM1_LEPSM</name>
<sequence length="53" mass="6002">MDPSSGKKLGRFQSSIVEYVWTKVYSLAIKEIKEVSTSPPTITLFDPRLESKL</sequence>